<gene>
    <name evidence="2" type="ORF">KUV50_16140</name>
</gene>
<dbReference type="RefSeq" id="WP_222581223.1">
    <property type="nucleotide sequence ID" value="NZ_JAHVHU010000017.1"/>
</dbReference>
<comment type="caution">
    <text evidence="2">The sequence shown here is derived from an EMBL/GenBank/DDBJ whole genome shotgun (WGS) entry which is preliminary data.</text>
</comment>
<dbReference type="AlphaFoldDB" id="A0A953LA93"/>
<accession>A0A953LA93</accession>
<dbReference type="CDD" id="cd06587">
    <property type="entry name" value="VOC"/>
    <property type="match status" value="1"/>
</dbReference>
<dbReference type="InterPro" id="IPR004360">
    <property type="entry name" value="Glyas_Fos-R_dOase_dom"/>
</dbReference>
<dbReference type="PANTHER" id="PTHR36503:SF1">
    <property type="entry name" value="BLR2520 PROTEIN"/>
    <property type="match status" value="1"/>
</dbReference>
<organism evidence="2 3">
    <name type="scientific">Membranihabitans marinus</name>
    <dbReference type="NCBI Taxonomy" id="1227546"/>
    <lineage>
        <taxon>Bacteria</taxon>
        <taxon>Pseudomonadati</taxon>
        <taxon>Bacteroidota</taxon>
        <taxon>Saprospiria</taxon>
        <taxon>Saprospirales</taxon>
        <taxon>Saprospiraceae</taxon>
        <taxon>Membranihabitans</taxon>
    </lineage>
</organism>
<keyword evidence="3" id="KW-1185">Reference proteome</keyword>
<dbReference type="Pfam" id="PF00903">
    <property type="entry name" value="Glyoxalase"/>
    <property type="match status" value="1"/>
</dbReference>
<dbReference type="SUPFAM" id="SSF54593">
    <property type="entry name" value="Glyoxalase/Bleomycin resistance protein/Dihydroxybiphenyl dioxygenase"/>
    <property type="match status" value="1"/>
</dbReference>
<dbReference type="EMBL" id="JAHVHU010000017">
    <property type="protein sequence ID" value="MBY5959685.1"/>
    <property type="molecule type" value="Genomic_DNA"/>
</dbReference>
<dbReference type="Gene3D" id="3.10.180.10">
    <property type="entry name" value="2,3-Dihydroxybiphenyl 1,2-Dioxygenase, domain 1"/>
    <property type="match status" value="1"/>
</dbReference>
<name>A0A953LA93_9BACT</name>
<evidence type="ECO:0000313" key="3">
    <source>
        <dbReference type="Proteomes" id="UP000753961"/>
    </source>
</evidence>
<evidence type="ECO:0000313" key="2">
    <source>
        <dbReference type="EMBL" id="MBY5959685.1"/>
    </source>
</evidence>
<sequence length="123" mass="13864">MKLGAFSVSLNVKNLSASKEFYEHLGFRVFGGALEMNYLIMKNENTLIGLFQDMFEGNLLTFNPGWDQDAQPLDDFDDVRTIQKQLIDQGINLEREADENTEGPASIVVTDPDGNVILIDQHR</sequence>
<reference evidence="2" key="1">
    <citation type="submission" date="2021-06" db="EMBL/GenBank/DDBJ databases">
        <title>44 bacteria genomes isolated from Dapeng, Shenzhen.</title>
        <authorList>
            <person name="Zheng W."/>
            <person name="Yu S."/>
            <person name="Huang Y."/>
        </authorList>
    </citation>
    <scope>NUCLEOTIDE SEQUENCE</scope>
    <source>
        <strain evidence="2">DP5N28-2</strain>
    </source>
</reference>
<dbReference type="InterPro" id="IPR029068">
    <property type="entry name" value="Glyas_Bleomycin-R_OHBP_Dase"/>
</dbReference>
<dbReference type="Proteomes" id="UP000753961">
    <property type="component" value="Unassembled WGS sequence"/>
</dbReference>
<feature type="domain" description="Glyoxalase/fosfomycin resistance/dioxygenase" evidence="1">
    <location>
        <begin position="8"/>
        <end position="117"/>
    </location>
</feature>
<proteinExistence type="predicted"/>
<evidence type="ECO:0000259" key="1">
    <source>
        <dbReference type="Pfam" id="PF00903"/>
    </source>
</evidence>
<protein>
    <submittedName>
        <fullName evidence="2">VOC family protein</fullName>
    </submittedName>
</protein>
<dbReference type="PANTHER" id="PTHR36503">
    <property type="entry name" value="BLR2520 PROTEIN"/>
    <property type="match status" value="1"/>
</dbReference>